<comment type="caution">
    <text evidence="1">The sequence shown here is derived from an EMBL/GenBank/DDBJ whole genome shotgun (WGS) entry which is preliminary data.</text>
</comment>
<name>A0ABY0FT59_9PLEO</name>
<keyword evidence="2" id="KW-1185">Reference proteome</keyword>
<dbReference type="EMBL" id="PDXF01000149">
    <property type="protein sequence ID" value="RYN86387.1"/>
    <property type="molecule type" value="Genomic_DNA"/>
</dbReference>
<protein>
    <recommendedName>
        <fullName evidence="3">HTH psq-type domain-containing protein</fullName>
    </recommendedName>
</protein>
<reference evidence="2" key="1">
    <citation type="journal article" date="2019" name="bioRxiv">
        <title>Genomics, evolutionary history and diagnostics of the Alternaria alternata species group including apple and Asian pear pathotypes.</title>
        <authorList>
            <person name="Armitage A.D."/>
            <person name="Cockerton H.M."/>
            <person name="Sreenivasaprasad S."/>
            <person name="Woodhall J.W."/>
            <person name="Lane C.R."/>
            <person name="Harrison R.J."/>
            <person name="Clarkson J.P."/>
        </authorList>
    </citation>
    <scope>NUCLEOTIDE SEQUENCE [LARGE SCALE GENOMIC DNA]</scope>
    <source>
        <strain evidence="2">FERA 635</strain>
    </source>
</reference>
<accession>A0ABY0FT59</accession>
<evidence type="ECO:0000313" key="2">
    <source>
        <dbReference type="Proteomes" id="UP000293195"/>
    </source>
</evidence>
<evidence type="ECO:0008006" key="3">
    <source>
        <dbReference type="Google" id="ProtNLM"/>
    </source>
</evidence>
<gene>
    <name evidence="1" type="ORF">AA0119_g12946</name>
</gene>
<evidence type="ECO:0000313" key="1">
    <source>
        <dbReference type="EMBL" id="RYN86387.1"/>
    </source>
</evidence>
<sequence>MGYLANLEDITKVFNIKKSTAAHILASGRARRLQNQQEVVDNRSGTRQLTAEQANLIAEYIDDAEFDEKALTWEDLQEKAHILIAYELRRASDGNSLTYSSNLI</sequence>
<organism evidence="1 2">
    <name type="scientific">Alternaria tenuissima</name>
    <dbReference type="NCBI Taxonomy" id="119927"/>
    <lineage>
        <taxon>Eukaryota</taxon>
        <taxon>Fungi</taxon>
        <taxon>Dikarya</taxon>
        <taxon>Ascomycota</taxon>
        <taxon>Pezizomycotina</taxon>
        <taxon>Dothideomycetes</taxon>
        <taxon>Pleosporomycetidae</taxon>
        <taxon>Pleosporales</taxon>
        <taxon>Pleosporineae</taxon>
        <taxon>Pleosporaceae</taxon>
        <taxon>Alternaria</taxon>
        <taxon>Alternaria sect. Alternaria</taxon>
        <taxon>Alternaria alternata complex</taxon>
    </lineage>
</organism>
<dbReference type="Proteomes" id="UP000293195">
    <property type="component" value="Unassembled WGS sequence"/>
</dbReference>
<proteinExistence type="predicted"/>